<keyword evidence="2" id="KW-0472">Membrane</keyword>
<gene>
    <name evidence="3" type="ORF">BMF94_6512</name>
</gene>
<sequence>MSLSHNTTLDSLSPVLNFTGPWHSHTDSTAGWYDNSLMYCGGAGTPSSSSEPCEMRVTANATWFGVYGHTNASSGVFDCRLQYDLANGTAVAPLPWVWYDGAHTNGGQSDPITLCNVYNLSPEIYTLVLTVQPAEVSKGIGIDFVTYLSQTQVPGGPNWYSNMNTAVPPTNLRDTTHSPMLPPSTSASSPTATASLSSSHPNPTGVGLGVGLAALLVILVVLTAWFVLRRRRRRTASRSETSSQRGSLHSLQWLPDAHSLRSTIDSPATGSSTCLWLGRPDHLAAAPRSDDTHKMSETRSSDFTIVAGSESPFDDRYAASEAPTAGTYGSDFDHVSVSSTTRVMPPAVVITPASDAGTLGPSPFDDDAALPAVAPLQLSCHALELEEIDLDAPLEHPDSFRPR</sequence>
<evidence type="ECO:0000313" key="3">
    <source>
        <dbReference type="EMBL" id="POY70444.1"/>
    </source>
</evidence>
<evidence type="ECO:0000313" key="4">
    <source>
        <dbReference type="Proteomes" id="UP000237144"/>
    </source>
</evidence>
<accession>A0A2S5B0X6</accession>
<dbReference type="STRING" id="741276.A0A2S5B0X6"/>
<comment type="caution">
    <text evidence="3">The sequence shown here is derived from an EMBL/GenBank/DDBJ whole genome shotgun (WGS) entry which is preliminary data.</text>
</comment>
<organism evidence="3 4">
    <name type="scientific">Rhodotorula taiwanensis</name>
    <dbReference type="NCBI Taxonomy" id="741276"/>
    <lineage>
        <taxon>Eukaryota</taxon>
        <taxon>Fungi</taxon>
        <taxon>Dikarya</taxon>
        <taxon>Basidiomycota</taxon>
        <taxon>Pucciniomycotina</taxon>
        <taxon>Microbotryomycetes</taxon>
        <taxon>Sporidiobolales</taxon>
        <taxon>Sporidiobolaceae</taxon>
        <taxon>Rhodotorula</taxon>
    </lineage>
</organism>
<name>A0A2S5B0X6_9BASI</name>
<proteinExistence type="predicted"/>
<dbReference type="OrthoDB" id="2528404at2759"/>
<evidence type="ECO:0000256" key="2">
    <source>
        <dbReference type="SAM" id="Phobius"/>
    </source>
</evidence>
<keyword evidence="4" id="KW-1185">Reference proteome</keyword>
<dbReference type="Proteomes" id="UP000237144">
    <property type="component" value="Unassembled WGS sequence"/>
</dbReference>
<feature type="compositionally biased region" description="Low complexity" evidence="1">
    <location>
        <begin position="183"/>
        <end position="199"/>
    </location>
</feature>
<feature type="region of interest" description="Disordered" evidence="1">
    <location>
        <begin position="162"/>
        <end position="200"/>
    </location>
</feature>
<keyword evidence="2" id="KW-0812">Transmembrane</keyword>
<dbReference type="EMBL" id="PJQD01000116">
    <property type="protein sequence ID" value="POY70444.1"/>
    <property type="molecule type" value="Genomic_DNA"/>
</dbReference>
<evidence type="ECO:0000256" key="1">
    <source>
        <dbReference type="SAM" id="MobiDB-lite"/>
    </source>
</evidence>
<reference evidence="3 4" key="1">
    <citation type="journal article" date="2018" name="Front. Microbiol.">
        <title>Prospects for Fungal Bioremediation of Acidic Radioactive Waste Sites: Characterization and Genome Sequence of Rhodotorula taiwanensis MD1149.</title>
        <authorList>
            <person name="Tkavc R."/>
            <person name="Matrosova V.Y."/>
            <person name="Grichenko O.E."/>
            <person name="Gostincar C."/>
            <person name="Volpe R.P."/>
            <person name="Klimenkova P."/>
            <person name="Gaidamakova E.K."/>
            <person name="Zhou C.E."/>
            <person name="Stewart B.J."/>
            <person name="Lyman M.G."/>
            <person name="Malfatti S.A."/>
            <person name="Rubinfeld B."/>
            <person name="Courtot M."/>
            <person name="Singh J."/>
            <person name="Dalgard C.L."/>
            <person name="Hamilton T."/>
            <person name="Frey K.G."/>
            <person name="Gunde-Cimerman N."/>
            <person name="Dugan L."/>
            <person name="Daly M.J."/>
        </authorList>
    </citation>
    <scope>NUCLEOTIDE SEQUENCE [LARGE SCALE GENOMIC DNA]</scope>
    <source>
        <strain evidence="3 4">MD1149</strain>
    </source>
</reference>
<feature type="transmembrane region" description="Helical" evidence="2">
    <location>
        <begin position="206"/>
        <end position="228"/>
    </location>
</feature>
<keyword evidence="2" id="KW-1133">Transmembrane helix</keyword>
<dbReference type="AlphaFoldDB" id="A0A2S5B0X6"/>
<protein>
    <submittedName>
        <fullName evidence="3">Uncharacterized protein</fullName>
    </submittedName>
</protein>